<sequence>MYVWVAEMQSKTRREVRGMELEGRVQHRRARESMKSAARAMCKAVNYWRMEIPRILLAPKLKRNYDTLFPRKMAN</sequence>
<evidence type="ECO:0000313" key="1">
    <source>
        <dbReference type="EMBL" id="OPH59707.1"/>
    </source>
</evidence>
<protein>
    <submittedName>
        <fullName evidence="1">Uncharacterized protein</fullName>
    </submittedName>
</protein>
<name>A0A1V4HP13_9BACL</name>
<gene>
    <name evidence="1" type="ORF">BC351_19695</name>
</gene>
<dbReference type="Proteomes" id="UP000190626">
    <property type="component" value="Unassembled WGS sequence"/>
</dbReference>
<evidence type="ECO:0000313" key="2">
    <source>
        <dbReference type="Proteomes" id="UP000190626"/>
    </source>
</evidence>
<accession>A0A1V4HP13</accession>
<keyword evidence="2" id="KW-1185">Reference proteome</keyword>
<dbReference type="AlphaFoldDB" id="A0A1V4HP13"/>
<proteinExistence type="predicted"/>
<reference evidence="2" key="1">
    <citation type="submission" date="2016-07" db="EMBL/GenBank/DDBJ databases">
        <authorList>
            <person name="Florea S."/>
            <person name="Webb J.S."/>
            <person name="Jaromczyk J."/>
            <person name="Schardl C.L."/>
        </authorList>
    </citation>
    <scope>NUCLEOTIDE SEQUENCE [LARGE SCALE GENOMIC DNA]</scope>
    <source>
        <strain evidence="2">CY1</strain>
    </source>
</reference>
<comment type="caution">
    <text evidence="1">The sequence shown here is derived from an EMBL/GenBank/DDBJ whole genome shotgun (WGS) entry which is preliminary data.</text>
</comment>
<organism evidence="1 2">
    <name type="scientific">Paenibacillus ferrarius</name>
    <dbReference type="NCBI Taxonomy" id="1469647"/>
    <lineage>
        <taxon>Bacteria</taxon>
        <taxon>Bacillati</taxon>
        <taxon>Bacillota</taxon>
        <taxon>Bacilli</taxon>
        <taxon>Bacillales</taxon>
        <taxon>Paenibacillaceae</taxon>
        <taxon>Paenibacillus</taxon>
    </lineage>
</organism>
<dbReference type="EMBL" id="MBTG01000006">
    <property type="protein sequence ID" value="OPH59707.1"/>
    <property type="molecule type" value="Genomic_DNA"/>
</dbReference>
<dbReference type="STRING" id="1469647.BC351_19695"/>